<gene>
    <name evidence="3" type="ORF">NS258_12515</name>
</gene>
<dbReference type="Pfam" id="PF13751">
    <property type="entry name" value="DDE_Tnp_1_6"/>
    <property type="match status" value="1"/>
</dbReference>
<protein>
    <recommendedName>
        <fullName evidence="5">Transposase</fullName>
    </recommendedName>
</protein>
<dbReference type="InterPro" id="IPR008490">
    <property type="entry name" value="Transposase_InsH_N"/>
</dbReference>
<evidence type="ECO:0000313" key="3">
    <source>
        <dbReference type="EMBL" id="KTW10583.1"/>
    </source>
</evidence>
<dbReference type="InterPro" id="IPR047629">
    <property type="entry name" value="IS1182_transpos"/>
</dbReference>
<accession>A0A147J6N9</accession>
<dbReference type="Pfam" id="PF05598">
    <property type="entry name" value="DUF772"/>
    <property type="match status" value="1"/>
</dbReference>
<evidence type="ECO:0000259" key="1">
    <source>
        <dbReference type="Pfam" id="PF05598"/>
    </source>
</evidence>
<dbReference type="PANTHER" id="PTHR33408:SF2">
    <property type="entry name" value="TRANSPOSASE DDE DOMAIN-CONTAINING PROTEIN"/>
    <property type="match status" value="1"/>
</dbReference>
<dbReference type="Proteomes" id="UP000074410">
    <property type="component" value="Unassembled WGS sequence"/>
</dbReference>
<dbReference type="InterPro" id="IPR025668">
    <property type="entry name" value="Tnp_DDE_dom"/>
</dbReference>
<name>A0A147J6N9_9SPHN</name>
<feature type="domain" description="Transposase DDE" evidence="2">
    <location>
        <begin position="348"/>
        <end position="462"/>
    </location>
</feature>
<dbReference type="EMBL" id="LDTC01000094">
    <property type="protein sequence ID" value="KTW10583.1"/>
    <property type="molecule type" value="Genomic_DNA"/>
</dbReference>
<evidence type="ECO:0000259" key="2">
    <source>
        <dbReference type="Pfam" id="PF13751"/>
    </source>
</evidence>
<reference evidence="3 4" key="1">
    <citation type="journal article" date="2016" name="Front. Microbiol.">
        <title>Genomic Resource of Rice Seed Associated Bacteria.</title>
        <authorList>
            <person name="Midha S."/>
            <person name="Bansal K."/>
            <person name="Sharma S."/>
            <person name="Kumar N."/>
            <person name="Patil P.P."/>
            <person name="Chaudhry V."/>
            <person name="Patil P.B."/>
        </authorList>
    </citation>
    <scope>NUCLEOTIDE SEQUENCE [LARGE SCALE GENOMIC DNA]</scope>
    <source>
        <strain evidence="3 4">NS258</strain>
    </source>
</reference>
<evidence type="ECO:0008006" key="5">
    <source>
        <dbReference type="Google" id="ProtNLM"/>
    </source>
</evidence>
<dbReference type="PANTHER" id="PTHR33408">
    <property type="entry name" value="TRANSPOSASE"/>
    <property type="match status" value="1"/>
</dbReference>
<feature type="domain" description="Transposase InsH N-terminal" evidence="1">
    <location>
        <begin position="19"/>
        <end position="111"/>
    </location>
</feature>
<dbReference type="RefSeq" id="WP_058717418.1">
    <property type="nucleotide sequence ID" value="NZ_LDTC01000094.1"/>
</dbReference>
<dbReference type="AlphaFoldDB" id="A0A147J6N9"/>
<dbReference type="PATRIC" id="fig|33051.5.peg.3748"/>
<evidence type="ECO:0000313" key="4">
    <source>
        <dbReference type="Proteomes" id="UP000074410"/>
    </source>
</evidence>
<comment type="caution">
    <text evidence="3">The sequence shown here is derived from an EMBL/GenBank/DDBJ whole genome shotgun (WGS) entry which is preliminary data.</text>
</comment>
<sequence>MAYIEGHAREQALLLPASVEDYVGADSPVRFIDVFVDDLDLAEAGFVRAQPKATGRPGYHPADMLKLYLYGYLNRVRSSRRLEAEATRNLELIWLLRGLRPDYKTIADFRRDNRGAFKAVFRAFVTLCRRLDLFGRELLAVDGTRLKAVNNPGRNFSSSKLARYIAAADERLEGYLAELDAIDRGEDGHGPGRREALAAKIATVRARRQAQAQAAMLEQLTASGESQVSLTDTDARAMVTGQKTIVGYNAQVAVDAKHKLIVEQHVTNAATDMGLLAMTAGAAREALGVERIDTVADMAYYKGEDIEACEAAGITPYVARPERGTAVANGRFPKERFRYNSAADAYHCPGGRLLDTRYRSVTNGHVSIQYSSPAACAACTIRARCTGGRWRRINRWENEAVLERMAKRLAASPDILNVRRETVEHPFGSIKQWMNQGAFLMRGLEKVRGEFSLTALVYNLRRAITLIGVPSMIRAVRV</sequence>
<organism evidence="3 4">
    <name type="scientific">Sphingomonas sanguinis</name>
    <dbReference type="NCBI Taxonomy" id="33051"/>
    <lineage>
        <taxon>Bacteria</taxon>
        <taxon>Pseudomonadati</taxon>
        <taxon>Pseudomonadota</taxon>
        <taxon>Alphaproteobacteria</taxon>
        <taxon>Sphingomonadales</taxon>
        <taxon>Sphingomonadaceae</taxon>
        <taxon>Sphingomonas</taxon>
    </lineage>
</organism>
<proteinExistence type="predicted"/>
<dbReference type="NCBIfam" id="NF033551">
    <property type="entry name" value="transpos_IS1182"/>
    <property type="match status" value="1"/>
</dbReference>